<proteinExistence type="inferred from homology"/>
<dbReference type="InterPro" id="IPR029069">
    <property type="entry name" value="HotDog_dom_sf"/>
</dbReference>
<dbReference type="PROSITE" id="PS51770">
    <property type="entry name" value="HOTDOG_ACOT"/>
    <property type="match status" value="1"/>
</dbReference>
<dbReference type="InterPro" id="IPR033120">
    <property type="entry name" value="HOTDOG_ACOT"/>
</dbReference>
<dbReference type="SUPFAM" id="SSF54637">
    <property type="entry name" value="Thioesterase/thiol ester dehydrase-isomerase"/>
    <property type="match status" value="1"/>
</dbReference>
<gene>
    <name evidence="6" type="primary">yciA</name>
    <name evidence="6" type="ORF">CMC5_032750</name>
</gene>
<organism evidence="6 7">
    <name type="scientific">Chondromyces crocatus</name>
    <dbReference type="NCBI Taxonomy" id="52"/>
    <lineage>
        <taxon>Bacteria</taxon>
        <taxon>Pseudomonadati</taxon>
        <taxon>Myxococcota</taxon>
        <taxon>Polyangia</taxon>
        <taxon>Polyangiales</taxon>
        <taxon>Polyangiaceae</taxon>
        <taxon>Chondromyces</taxon>
    </lineage>
</organism>
<dbReference type="OrthoDB" id="9809430at2"/>
<evidence type="ECO:0000259" key="5">
    <source>
        <dbReference type="PROSITE" id="PS51770"/>
    </source>
</evidence>
<protein>
    <submittedName>
        <fullName evidence="6">Acyl-CoA thioester hydrolase</fullName>
    </submittedName>
</protein>
<evidence type="ECO:0000313" key="6">
    <source>
        <dbReference type="EMBL" id="AKT39128.1"/>
    </source>
</evidence>
<dbReference type="STRING" id="52.CMC5_032750"/>
<evidence type="ECO:0000256" key="3">
    <source>
        <dbReference type="PROSITE-ProRule" id="PRU01106"/>
    </source>
</evidence>
<dbReference type="Pfam" id="PF03061">
    <property type="entry name" value="4HBT"/>
    <property type="match status" value="1"/>
</dbReference>
<evidence type="ECO:0000256" key="2">
    <source>
        <dbReference type="ARBA" id="ARBA00022801"/>
    </source>
</evidence>
<name>A0A0K1EEY8_CHOCO</name>
<comment type="similarity">
    <text evidence="1">Belongs to the acyl coenzyme A hydrolase family.</text>
</comment>
<reference evidence="6 7" key="1">
    <citation type="submission" date="2015-07" db="EMBL/GenBank/DDBJ databases">
        <title>Genome analysis of myxobacterium Chondromyces crocatus Cm c5 reveals a high potential for natural compound synthesis and the genetic basis for the loss of fruiting body formation.</title>
        <authorList>
            <person name="Zaburannyi N."/>
            <person name="Bunk B."/>
            <person name="Maier J."/>
            <person name="Overmann J."/>
            <person name="Mueller R."/>
        </authorList>
    </citation>
    <scope>NUCLEOTIDE SEQUENCE [LARGE SCALE GENOMIC DNA]</scope>
    <source>
        <strain evidence="6 7">Cm c5</strain>
    </source>
</reference>
<dbReference type="InterPro" id="IPR040170">
    <property type="entry name" value="Cytosol_ACT"/>
</dbReference>
<keyword evidence="7" id="KW-1185">Reference proteome</keyword>
<dbReference type="PANTHER" id="PTHR11049">
    <property type="entry name" value="ACYL COENZYME A THIOESTER HYDROLASE"/>
    <property type="match status" value="1"/>
</dbReference>
<dbReference type="KEGG" id="ccro:CMC5_032750"/>
<evidence type="ECO:0000256" key="4">
    <source>
        <dbReference type="SAM" id="MobiDB-lite"/>
    </source>
</evidence>
<sequence length="148" mass="16149">MTEYVLPTHANALGTIFGGQVLAWIDLCAAICAQRHTGRTVITAGIDDLSFDRSILVGQVVRLRAQVTATFRTSLEILVTVHGEDATRGDVWPTVTAFVTFVAVDASMRPAQVPPLLVESPEERALAEAAAERRQRRLARRGRPERSA</sequence>
<evidence type="ECO:0000313" key="7">
    <source>
        <dbReference type="Proteomes" id="UP000067626"/>
    </source>
</evidence>
<dbReference type="AlphaFoldDB" id="A0A0K1EEY8"/>
<dbReference type="Gene3D" id="3.10.129.10">
    <property type="entry name" value="Hotdog Thioesterase"/>
    <property type="match status" value="1"/>
</dbReference>
<dbReference type="EMBL" id="CP012159">
    <property type="protein sequence ID" value="AKT39128.1"/>
    <property type="molecule type" value="Genomic_DNA"/>
</dbReference>
<dbReference type="GO" id="GO:0052816">
    <property type="term" value="F:long-chain fatty acyl-CoA hydrolase activity"/>
    <property type="evidence" value="ECO:0007669"/>
    <property type="project" value="TreeGrafter"/>
</dbReference>
<dbReference type="CDD" id="cd03442">
    <property type="entry name" value="BFIT_BACH"/>
    <property type="match status" value="1"/>
</dbReference>
<dbReference type="Proteomes" id="UP000067626">
    <property type="component" value="Chromosome"/>
</dbReference>
<evidence type="ECO:0000256" key="1">
    <source>
        <dbReference type="ARBA" id="ARBA00010458"/>
    </source>
</evidence>
<dbReference type="GO" id="GO:0005737">
    <property type="term" value="C:cytoplasm"/>
    <property type="evidence" value="ECO:0007669"/>
    <property type="project" value="TreeGrafter"/>
</dbReference>
<dbReference type="GO" id="GO:0006637">
    <property type="term" value="P:acyl-CoA metabolic process"/>
    <property type="evidence" value="ECO:0007669"/>
    <property type="project" value="TreeGrafter"/>
</dbReference>
<accession>A0A0K1EEY8</accession>
<feature type="domain" description="HotDog ACOT-type" evidence="5">
    <location>
        <begin position="1"/>
        <end position="107"/>
    </location>
</feature>
<dbReference type="InterPro" id="IPR006683">
    <property type="entry name" value="Thioestr_dom"/>
</dbReference>
<feature type="region of interest" description="Disordered" evidence="4">
    <location>
        <begin position="129"/>
        <end position="148"/>
    </location>
</feature>
<keyword evidence="2 3" id="KW-0378">Hydrolase</keyword>